<dbReference type="Gene3D" id="2.60.120.1440">
    <property type="match status" value="1"/>
</dbReference>
<evidence type="ECO:0000256" key="1">
    <source>
        <dbReference type="ARBA" id="ARBA00022729"/>
    </source>
</evidence>
<keyword evidence="3" id="KW-0812">Transmembrane</keyword>
<dbReference type="EMBL" id="CP036316">
    <property type="protein sequence ID" value="QDT66676.1"/>
    <property type="molecule type" value="Genomic_DNA"/>
</dbReference>
<dbReference type="InterPro" id="IPR006558">
    <property type="entry name" value="LamG-like"/>
</dbReference>
<evidence type="ECO:0000313" key="5">
    <source>
        <dbReference type="EMBL" id="QDT66676.1"/>
    </source>
</evidence>
<name>A0A517TE82_9PLAN</name>
<proteinExistence type="predicted"/>
<dbReference type="Pfam" id="PF13385">
    <property type="entry name" value="Laminin_G_3"/>
    <property type="match status" value="1"/>
</dbReference>
<dbReference type="GO" id="GO:0016989">
    <property type="term" value="F:sigma factor antagonist activity"/>
    <property type="evidence" value="ECO:0007669"/>
    <property type="project" value="InterPro"/>
</dbReference>
<keyword evidence="3" id="KW-1133">Transmembrane helix</keyword>
<protein>
    <submittedName>
        <fullName evidence="5">FecR protein</fullName>
    </submittedName>
</protein>
<reference evidence="5 6" key="1">
    <citation type="submission" date="2019-02" db="EMBL/GenBank/DDBJ databases">
        <title>Deep-cultivation of Planctomycetes and their phenomic and genomic characterization uncovers novel biology.</title>
        <authorList>
            <person name="Wiegand S."/>
            <person name="Jogler M."/>
            <person name="Boedeker C."/>
            <person name="Pinto D."/>
            <person name="Vollmers J."/>
            <person name="Rivas-Marin E."/>
            <person name="Kohn T."/>
            <person name="Peeters S.H."/>
            <person name="Heuer A."/>
            <person name="Rast P."/>
            <person name="Oberbeckmann S."/>
            <person name="Bunk B."/>
            <person name="Jeske O."/>
            <person name="Meyerdierks A."/>
            <person name="Storesund J.E."/>
            <person name="Kallscheuer N."/>
            <person name="Luecker S."/>
            <person name="Lage O.M."/>
            <person name="Pohl T."/>
            <person name="Merkel B.J."/>
            <person name="Hornburger P."/>
            <person name="Mueller R.-W."/>
            <person name="Bruemmer F."/>
            <person name="Labrenz M."/>
            <person name="Spormann A.M."/>
            <person name="Op den Camp H."/>
            <person name="Overmann J."/>
            <person name="Amann R."/>
            <person name="Jetten M.S.M."/>
            <person name="Mascher T."/>
            <person name="Medema M.H."/>
            <person name="Devos D.P."/>
            <person name="Kaster A.-K."/>
            <person name="Ovreas L."/>
            <person name="Rohde M."/>
            <person name="Galperin M.Y."/>
            <person name="Jogler C."/>
        </authorList>
    </citation>
    <scope>NUCLEOTIDE SEQUENCE [LARGE SCALE GENOMIC DNA]</scope>
    <source>
        <strain evidence="5 6">V22</strain>
    </source>
</reference>
<evidence type="ECO:0000313" key="6">
    <source>
        <dbReference type="Proteomes" id="UP000319976"/>
    </source>
</evidence>
<keyword evidence="3" id="KW-0472">Membrane</keyword>
<gene>
    <name evidence="5" type="ORF">V22_39470</name>
</gene>
<dbReference type="OrthoDB" id="258532at2"/>
<keyword evidence="2" id="KW-1015">Disulfide bond</keyword>
<dbReference type="SMART" id="SM00560">
    <property type="entry name" value="LamGL"/>
    <property type="match status" value="1"/>
</dbReference>
<dbReference type="SUPFAM" id="SSF49899">
    <property type="entry name" value="Concanavalin A-like lectins/glucanases"/>
    <property type="match status" value="1"/>
</dbReference>
<dbReference type="Gene3D" id="1.10.10.880">
    <property type="entry name" value="Anti sigma-E protein RseA, N-terminal domain"/>
    <property type="match status" value="1"/>
</dbReference>
<dbReference type="InterPro" id="IPR013320">
    <property type="entry name" value="ConA-like_dom_sf"/>
</dbReference>
<feature type="transmembrane region" description="Helical" evidence="3">
    <location>
        <begin position="87"/>
        <end position="105"/>
    </location>
</feature>
<keyword evidence="6" id="KW-1185">Reference proteome</keyword>
<evidence type="ECO:0000256" key="2">
    <source>
        <dbReference type="ARBA" id="ARBA00023157"/>
    </source>
</evidence>
<keyword evidence="1" id="KW-0732">Signal</keyword>
<dbReference type="AlphaFoldDB" id="A0A517TE82"/>
<accession>A0A517TE82</accession>
<dbReference type="KEGG" id="chya:V22_39470"/>
<evidence type="ECO:0000256" key="3">
    <source>
        <dbReference type="SAM" id="Phobius"/>
    </source>
</evidence>
<dbReference type="PANTHER" id="PTHR30273">
    <property type="entry name" value="PERIPLASMIC SIGNAL SENSOR AND SIGMA FACTOR ACTIVATOR FECR-RELATED"/>
    <property type="match status" value="1"/>
</dbReference>
<sequence length="551" mass="61540" precursor="true">MKLTTEELESLLMDWECGSLDDQGVERLREILKDSSEAREQFARFQLISAALQQESETGVAPQFAEKESDFRTLNHSRMNWHYQSSWLIGALSLTVCVLAGWIVFSQPAVKNQGEGLQVDVDSPTERDPSTEATATGVALVTRLVDVTWNDDQQAVHVGDALPTGRFSIASGHAQVEFFCGATVVIEGPAELDLQSAMSAKVMQGRLRANVPPAARGFSLEADDFKVVDLGTEFGLTVSPEESNVQVFDGEVEVFPTSADKKLLTTGQAVVMTKAGDYQQAASNPDAFVDIARLEQRERERRMATYEHWKTESLKLRQNPELIAYYSFDTLGDWERRLVCTKEPVDSELDGAIVGANEVDGRWNQKRALEFKQPADRVRVQIPGEFGSLTFSCWVKIDSLDRWYNSLFLTDGYDKGEPHWQILDTGELYFSVRPVDRGEEGPRDFKALSPPFWNPTLNGKWIHLAVTCDLTSNEIVHYLNGEVLSRHLVPAEQMPDTTRIGTASIGNWAMPTMPNSKFAIRNLNGCMDELAIFATVLSADEIEELYNNGRP</sequence>
<organism evidence="5 6">
    <name type="scientific">Calycomorphotria hydatis</name>
    <dbReference type="NCBI Taxonomy" id="2528027"/>
    <lineage>
        <taxon>Bacteria</taxon>
        <taxon>Pseudomonadati</taxon>
        <taxon>Planctomycetota</taxon>
        <taxon>Planctomycetia</taxon>
        <taxon>Planctomycetales</taxon>
        <taxon>Planctomycetaceae</taxon>
        <taxon>Calycomorphotria</taxon>
    </lineage>
</organism>
<feature type="domain" description="LamG-like jellyroll fold" evidence="4">
    <location>
        <begin position="387"/>
        <end position="540"/>
    </location>
</feature>
<dbReference type="InterPro" id="IPR012373">
    <property type="entry name" value="Ferrdict_sens_TM"/>
</dbReference>
<dbReference type="PANTHER" id="PTHR30273:SF2">
    <property type="entry name" value="PROTEIN FECR"/>
    <property type="match status" value="1"/>
</dbReference>
<evidence type="ECO:0000259" key="4">
    <source>
        <dbReference type="SMART" id="SM00560"/>
    </source>
</evidence>
<dbReference type="Gene3D" id="2.60.120.200">
    <property type="match status" value="1"/>
</dbReference>
<dbReference type="Proteomes" id="UP000319976">
    <property type="component" value="Chromosome"/>
</dbReference>
<dbReference type="RefSeq" id="WP_145265948.1">
    <property type="nucleotide sequence ID" value="NZ_CP036316.1"/>
</dbReference>
<dbReference type="InterPro" id="IPR036147">
    <property type="entry name" value="Anti-sigma_E_RseA_N_sf"/>
</dbReference>